<sequence>MVDVEIYIPHKPDYENYYYFAINLITHIVPEPSPATYLQRLSRRIPELEYVGPVGRLDDAVQVRVKKSDEVDIEGLICGFETINGVESAELQLPKKRNRRN</sequence>
<dbReference type="EMBL" id="BLAL01000058">
    <property type="protein sequence ID" value="GES81889.1"/>
    <property type="molecule type" value="Genomic_DNA"/>
</dbReference>
<reference evidence="1 3" key="1">
    <citation type="submission" date="2017-11" db="EMBL/GenBank/DDBJ databases">
        <title>The genome of Rhizophagus clarus HR1 reveals common genetic basis of auxotrophy among arbuscular mycorrhizal fungi.</title>
        <authorList>
            <person name="Kobayashi Y."/>
        </authorList>
    </citation>
    <scope>NUCLEOTIDE SEQUENCE [LARGE SCALE GENOMIC DNA]</scope>
    <source>
        <strain evidence="1 3">HR1</strain>
    </source>
</reference>
<keyword evidence="3" id="KW-1185">Reference proteome</keyword>
<evidence type="ECO:0000313" key="1">
    <source>
        <dbReference type="EMBL" id="GBC07235.1"/>
    </source>
</evidence>
<reference evidence="2" key="2">
    <citation type="submission" date="2019-10" db="EMBL/GenBank/DDBJ databases">
        <title>Conservation and host-specific expression of non-tandemly repeated heterogenous ribosome RNA gene in arbuscular mycorrhizal fungi.</title>
        <authorList>
            <person name="Maeda T."/>
            <person name="Kobayashi Y."/>
            <person name="Nakagawa T."/>
            <person name="Ezawa T."/>
            <person name="Yamaguchi K."/>
            <person name="Bino T."/>
            <person name="Nishimoto Y."/>
            <person name="Shigenobu S."/>
            <person name="Kawaguchi M."/>
        </authorList>
    </citation>
    <scope>NUCLEOTIDE SEQUENCE</scope>
    <source>
        <strain evidence="2">HR1</strain>
    </source>
</reference>
<dbReference type="OrthoDB" id="2395132at2759"/>
<dbReference type="Proteomes" id="UP000247702">
    <property type="component" value="Unassembled WGS sequence"/>
</dbReference>
<accession>A0A2Z6S8F2</accession>
<dbReference type="EMBL" id="BEXD01004129">
    <property type="protein sequence ID" value="GBC07235.1"/>
    <property type="molecule type" value="Genomic_DNA"/>
</dbReference>
<proteinExistence type="predicted"/>
<gene>
    <name evidence="2" type="ORF">RCL2_000912900</name>
    <name evidence="1" type="ORF">RclHR1_07320008</name>
</gene>
<comment type="caution">
    <text evidence="1">The sequence shown here is derived from an EMBL/GenBank/DDBJ whole genome shotgun (WGS) entry which is preliminary data.</text>
</comment>
<evidence type="ECO:0000313" key="2">
    <source>
        <dbReference type="EMBL" id="GES81889.1"/>
    </source>
</evidence>
<dbReference type="AlphaFoldDB" id="A0A2Z6S8F2"/>
<organism evidence="1 3">
    <name type="scientific">Rhizophagus clarus</name>
    <dbReference type="NCBI Taxonomy" id="94130"/>
    <lineage>
        <taxon>Eukaryota</taxon>
        <taxon>Fungi</taxon>
        <taxon>Fungi incertae sedis</taxon>
        <taxon>Mucoromycota</taxon>
        <taxon>Glomeromycotina</taxon>
        <taxon>Glomeromycetes</taxon>
        <taxon>Glomerales</taxon>
        <taxon>Glomeraceae</taxon>
        <taxon>Rhizophagus</taxon>
    </lineage>
</organism>
<name>A0A2Z6S8F2_9GLOM</name>
<protein>
    <submittedName>
        <fullName evidence="1">Uncharacterized protein</fullName>
    </submittedName>
</protein>
<evidence type="ECO:0000313" key="3">
    <source>
        <dbReference type="Proteomes" id="UP000247702"/>
    </source>
</evidence>
<dbReference type="Proteomes" id="UP000615446">
    <property type="component" value="Unassembled WGS sequence"/>
</dbReference>